<comment type="caution">
    <text evidence="1">The sequence shown here is derived from an EMBL/GenBank/DDBJ whole genome shotgun (WGS) entry which is preliminary data.</text>
</comment>
<reference evidence="1 2" key="1">
    <citation type="submission" date="2018-04" db="EMBL/GenBank/DDBJ databases">
        <title>Draft genome sequence of Pseudomonas syringae pv. actinidiae biovar 1 strains isolated from kiwifruit in Kagawa prefecture.</title>
        <authorList>
            <person name="Tabuchi M."/>
            <person name="Saito M."/>
            <person name="Fujiwara S."/>
            <person name="Sasa N."/>
            <person name="Akimitsu K."/>
            <person name="Gomi K."/>
            <person name="Konishi-Sugita S."/>
            <person name="Hamano K."/>
            <person name="Kataoka I."/>
        </authorList>
    </citation>
    <scope>NUCLEOTIDE SEQUENCE [LARGE SCALE GENOMIC DNA]</scope>
    <source>
        <strain evidence="1 2">MAFF212206</strain>
    </source>
</reference>
<organism evidence="1 2">
    <name type="scientific">Pseudomonas syringae pv. actinidiae</name>
    <dbReference type="NCBI Taxonomy" id="103796"/>
    <lineage>
        <taxon>Bacteria</taxon>
        <taxon>Pseudomonadati</taxon>
        <taxon>Pseudomonadota</taxon>
        <taxon>Gammaproteobacteria</taxon>
        <taxon>Pseudomonadales</taxon>
        <taxon>Pseudomonadaceae</taxon>
        <taxon>Pseudomonas</taxon>
        <taxon>Pseudomonas syringae</taxon>
    </lineage>
</organism>
<accession>A0A2V0QFD6</accession>
<gene>
    <name evidence="1" type="ORF">KPSA1_05301</name>
</gene>
<dbReference type="EMBL" id="BGJZ01000283">
    <property type="protein sequence ID" value="GBH11846.1"/>
    <property type="molecule type" value="Genomic_DNA"/>
</dbReference>
<evidence type="ECO:0000313" key="2">
    <source>
        <dbReference type="Proteomes" id="UP000247480"/>
    </source>
</evidence>
<dbReference type="Proteomes" id="UP000247480">
    <property type="component" value="Unassembled WGS sequence"/>
</dbReference>
<evidence type="ECO:0000313" key="1">
    <source>
        <dbReference type="EMBL" id="GBH11846.1"/>
    </source>
</evidence>
<proteinExistence type="predicted"/>
<protein>
    <submittedName>
        <fullName evidence="1">DNA polymerase III</fullName>
    </submittedName>
</protein>
<dbReference type="AlphaFoldDB" id="A0A2V0QFD6"/>
<name>A0A2V0QFD6_PSESF</name>
<sequence length="146" mass="16381">MCARPYKHTTCEASYLLHSARAYTFAVIIKHRLERRLGDGIARRPGSDSLSRCGGVELCEVALQNVAQRSQRRPSSDRVYLHTGRHLALCVRFQSLLPPFNLGTPIGATHPVHYVQRETAHDSIKARQNIGGTLTRHTRGCALRLR</sequence>